<gene>
    <name evidence="1" type="ORF">T07_13271</name>
</gene>
<evidence type="ECO:0000313" key="2">
    <source>
        <dbReference type="Proteomes" id="UP000054630"/>
    </source>
</evidence>
<dbReference type="EMBL" id="JYDL01000025">
    <property type="protein sequence ID" value="KRX23281.1"/>
    <property type="molecule type" value="Genomic_DNA"/>
</dbReference>
<reference evidence="1 2" key="1">
    <citation type="submission" date="2015-01" db="EMBL/GenBank/DDBJ databases">
        <title>Evolution of Trichinella species and genotypes.</title>
        <authorList>
            <person name="Korhonen P.K."/>
            <person name="Edoardo P."/>
            <person name="Giuseppe L.R."/>
            <person name="Gasser R.B."/>
        </authorList>
    </citation>
    <scope>NUCLEOTIDE SEQUENCE [LARGE SCALE GENOMIC DNA]</scope>
    <source>
        <strain evidence="1">ISS37</strain>
    </source>
</reference>
<accession>A0A0V0S955</accession>
<comment type="caution">
    <text evidence="1">The sequence shown here is derived from an EMBL/GenBank/DDBJ whole genome shotgun (WGS) entry which is preliminary data.</text>
</comment>
<organism evidence="1 2">
    <name type="scientific">Trichinella nelsoni</name>
    <dbReference type="NCBI Taxonomy" id="6336"/>
    <lineage>
        <taxon>Eukaryota</taxon>
        <taxon>Metazoa</taxon>
        <taxon>Ecdysozoa</taxon>
        <taxon>Nematoda</taxon>
        <taxon>Enoplea</taxon>
        <taxon>Dorylaimia</taxon>
        <taxon>Trichinellida</taxon>
        <taxon>Trichinellidae</taxon>
        <taxon>Trichinella</taxon>
    </lineage>
</organism>
<protein>
    <submittedName>
        <fullName evidence="1">Uncharacterized protein</fullName>
    </submittedName>
</protein>
<name>A0A0V0S955_9BILA</name>
<dbReference type="AlphaFoldDB" id="A0A0V0S955"/>
<evidence type="ECO:0000313" key="1">
    <source>
        <dbReference type="EMBL" id="KRX23281.1"/>
    </source>
</evidence>
<dbReference type="Proteomes" id="UP000054630">
    <property type="component" value="Unassembled WGS sequence"/>
</dbReference>
<keyword evidence="2" id="KW-1185">Reference proteome</keyword>
<sequence>MVNATNLTNQSNCFGKNAQIDGQFFYKQRHLAKANNELLLRCKSNIIQHKTEFITYAQRRCEANFRQIQ</sequence>
<proteinExistence type="predicted"/>